<comment type="caution">
    <text evidence="8">The sequence shown here is derived from an EMBL/GenBank/DDBJ whole genome shotgun (WGS) entry which is preliminary data.</text>
</comment>
<dbReference type="InterPro" id="IPR051401">
    <property type="entry name" value="GtrA_CellWall_Glycosyl"/>
</dbReference>
<dbReference type="EMBL" id="VSSQ01018097">
    <property type="protein sequence ID" value="MPM61003.1"/>
    <property type="molecule type" value="Genomic_DNA"/>
</dbReference>
<dbReference type="AlphaFoldDB" id="A0A645BCT6"/>
<keyword evidence="5 6" id="KW-0472">Membrane</keyword>
<protein>
    <recommendedName>
        <fullName evidence="7">GtrA/DPMS transmembrane domain-containing protein</fullName>
    </recommendedName>
</protein>
<evidence type="ECO:0000256" key="3">
    <source>
        <dbReference type="ARBA" id="ARBA00022692"/>
    </source>
</evidence>
<gene>
    <name evidence="8" type="ORF">SDC9_107857</name>
</gene>
<dbReference type="PANTHER" id="PTHR38459:SF1">
    <property type="entry name" value="PROPHAGE BACTOPRENOL-LINKED GLUCOSE TRANSLOCASE HOMOLOG"/>
    <property type="match status" value="1"/>
</dbReference>
<feature type="transmembrane region" description="Helical" evidence="6">
    <location>
        <begin position="20"/>
        <end position="41"/>
    </location>
</feature>
<dbReference type="Pfam" id="PF04138">
    <property type="entry name" value="GtrA_DPMS_TM"/>
    <property type="match status" value="1"/>
</dbReference>
<dbReference type="PANTHER" id="PTHR38459">
    <property type="entry name" value="PROPHAGE BACTOPRENOL-LINKED GLUCOSE TRANSLOCASE HOMOLOG"/>
    <property type="match status" value="1"/>
</dbReference>
<dbReference type="GO" id="GO:0000271">
    <property type="term" value="P:polysaccharide biosynthetic process"/>
    <property type="evidence" value="ECO:0007669"/>
    <property type="project" value="InterPro"/>
</dbReference>
<feature type="transmembrane region" description="Helical" evidence="6">
    <location>
        <begin position="61"/>
        <end position="81"/>
    </location>
</feature>
<feature type="transmembrane region" description="Helical" evidence="6">
    <location>
        <begin position="147"/>
        <end position="165"/>
    </location>
</feature>
<comment type="similarity">
    <text evidence="2">Belongs to the GtrA family.</text>
</comment>
<evidence type="ECO:0000259" key="7">
    <source>
        <dbReference type="Pfam" id="PF04138"/>
    </source>
</evidence>
<evidence type="ECO:0000256" key="6">
    <source>
        <dbReference type="SAM" id="Phobius"/>
    </source>
</evidence>
<keyword evidence="4 6" id="KW-1133">Transmembrane helix</keyword>
<name>A0A645BCT6_9ZZZZ</name>
<feature type="domain" description="GtrA/DPMS transmembrane" evidence="7">
    <location>
        <begin position="21"/>
        <end position="171"/>
    </location>
</feature>
<reference evidence="8" key="1">
    <citation type="submission" date="2019-08" db="EMBL/GenBank/DDBJ databases">
        <authorList>
            <person name="Kucharzyk K."/>
            <person name="Murdoch R.W."/>
            <person name="Higgins S."/>
            <person name="Loffler F."/>
        </authorList>
    </citation>
    <scope>NUCLEOTIDE SEQUENCE</scope>
</reference>
<dbReference type="InterPro" id="IPR007267">
    <property type="entry name" value="GtrA_DPMS_TM"/>
</dbReference>
<evidence type="ECO:0000256" key="1">
    <source>
        <dbReference type="ARBA" id="ARBA00004141"/>
    </source>
</evidence>
<evidence type="ECO:0000256" key="2">
    <source>
        <dbReference type="ARBA" id="ARBA00009399"/>
    </source>
</evidence>
<dbReference type="GO" id="GO:0005886">
    <property type="term" value="C:plasma membrane"/>
    <property type="evidence" value="ECO:0007669"/>
    <property type="project" value="TreeGrafter"/>
</dbReference>
<feature type="transmembrane region" description="Helical" evidence="6">
    <location>
        <begin position="102"/>
        <end position="123"/>
    </location>
</feature>
<accession>A0A645BCT6</accession>
<evidence type="ECO:0000313" key="8">
    <source>
        <dbReference type="EMBL" id="MPM61003.1"/>
    </source>
</evidence>
<sequence length="191" mass="21495">MSEEPQPSRSRLLSTAVQFIKFGIVGGSGIVVNLIVTYIMTQLHGGVGNDNAVIIDLPGRFAFRFTVLVWIVAFIVANTWNFQLNRSWTFKRAQTRSWWAEFWPFFLVGAVAAAIGALIKVALTNPTSPVYLPSPIFNDHEGLRARAYWAQLFTIVLTMPINYLINKVWTFRAVKDAKPKPTTEPSEHEVV</sequence>
<proteinExistence type="inferred from homology"/>
<comment type="subcellular location">
    <subcellularLocation>
        <location evidence="1">Membrane</location>
        <topology evidence="1">Multi-pass membrane protein</topology>
    </subcellularLocation>
</comment>
<organism evidence="8">
    <name type="scientific">bioreactor metagenome</name>
    <dbReference type="NCBI Taxonomy" id="1076179"/>
    <lineage>
        <taxon>unclassified sequences</taxon>
        <taxon>metagenomes</taxon>
        <taxon>ecological metagenomes</taxon>
    </lineage>
</organism>
<evidence type="ECO:0000256" key="4">
    <source>
        <dbReference type="ARBA" id="ARBA00022989"/>
    </source>
</evidence>
<keyword evidence="3 6" id="KW-0812">Transmembrane</keyword>
<evidence type="ECO:0000256" key="5">
    <source>
        <dbReference type="ARBA" id="ARBA00023136"/>
    </source>
</evidence>